<dbReference type="Proteomes" id="UP000623967">
    <property type="component" value="Unassembled WGS sequence"/>
</dbReference>
<evidence type="ECO:0000259" key="3">
    <source>
        <dbReference type="Pfam" id="PF00294"/>
    </source>
</evidence>
<dbReference type="RefSeq" id="WP_202654520.1">
    <property type="nucleotide sequence ID" value="NZ_JAESWB010000181.1"/>
</dbReference>
<dbReference type="InterPro" id="IPR002173">
    <property type="entry name" value="Carboh/pur_kinase_PfkB_CS"/>
</dbReference>
<feature type="domain" description="Carbohydrate kinase PfkB" evidence="3">
    <location>
        <begin position="4"/>
        <end position="295"/>
    </location>
</feature>
<sequence>MNQHILLLGGIIIDEYIVVNEFPARGEDTIITDSFHKVGGCAINVAMTLKNLGLKPQIASVLGMDERGKEINDYLLDHGLSRACIQMTPNKKTGYCISILEDSGERTFLTYKGCEAEFSFDIIREDILKETSFLFVTGYYLLDDNFAGTIIQYIQKAKDLGIKILFDPGSLVSKIDRHILLSMMNLADMITPNEGELEKIIVLLNIKKENFSSWLFKKGVRWLVEKKGKLGVNLWDNSSGKQMFIPSYKVSCIDTSGAGDSFAGGLIYGLLQGYDMQKSIKLASACGAFTTTFMGPHKNFTLKDILKIVGES</sequence>
<evidence type="ECO:0000256" key="1">
    <source>
        <dbReference type="ARBA" id="ARBA00022679"/>
    </source>
</evidence>
<keyword evidence="1" id="KW-0808">Transferase</keyword>
<gene>
    <name evidence="4" type="ORF">JK635_13690</name>
</gene>
<keyword evidence="2 4" id="KW-0418">Kinase</keyword>
<evidence type="ECO:0000313" key="5">
    <source>
        <dbReference type="Proteomes" id="UP000623967"/>
    </source>
</evidence>
<dbReference type="InterPro" id="IPR029056">
    <property type="entry name" value="Ribokinase-like"/>
</dbReference>
<proteinExistence type="predicted"/>
<protein>
    <submittedName>
        <fullName evidence="4">Carbohydrate kinase family protein</fullName>
    </submittedName>
</protein>
<dbReference type="GO" id="GO:0016301">
    <property type="term" value="F:kinase activity"/>
    <property type="evidence" value="ECO:0007669"/>
    <property type="project" value="UniProtKB-KW"/>
</dbReference>
<evidence type="ECO:0000256" key="2">
    <source>
        <dbReference type="ARBA" id="ARBA00022777"/>
    </source>
</evidence>
<dbReference type="PANTHER" id="PTHR10584">
    <property type="entry name" value="SUGAR KINASE"/>
    <property type="match status" value="1"/>
</dbReference>
<dbReference type="PANTHER" id="PTHR10584:SF167">
    <property type="entry name" value="PFKB DOMAIN PROTEIN"/>
    <property type="match status" value="1"/>
</dbReference>
<dbReference type="SUPFAM" id="SSF53613">
    <property type="entry name" value="Ribokinase-like"/>
    <property type="match status" value="1"/>
</dbReference>
<dbReference type="InterPro" id="IPR011611">
    <property type="entry name" value="PfkB_dom"/>
</dbReference>
<name>A0ABS1TRR2_9BACI</name>
<dbReference type="Pfam" id="PF00294">
    <property type="entry name" value="PfkB"/>
    <property type="match status" value="1"/>
</dbReference>
<evidence type="ECO:0000313" key="4">
    <source>
        <dbReference type="EMBL" id="MBL4953263.1"/>
    </source>
</evidence>
<dbReference type="Gene3D" id="3.40.1190.20">
    <property type="match status" value="1"/>
</dbReference>
<accession>A0ABS1TRR2</accession>
<keyword evidence="5" id="KW-1185">Reference proteome</keyword>
<dbReference type="EMBL" id="JAESWB010000181">
    <property type="protein sequence ID" value="MBL4953263.1"/>
    <property type="molecule type" value="Genomic_DNA"/>
</dbReference>
<organism evidence="4 5">
    <name type="scientific">Neobacillus paridis</name>
    <dbReference type="NCBI Taxonomy" id="2803862"/>
    <lineage>
        <taxon>Bacteria</taxon>
        <taxon>Bacillati</taxon>
        <taxon>Bacillota</taxon>
        <taxon>Bacilli</taxon>
        <taxon>Bacillales</taxon>
        <taxon>Bacillaceae</taxon>
        <taxon>Neobacillus</taxon>
    </lineage>
</organism>
<dbReference type="PROSITE" id="PS00583">
    <property type="entry name" value="PFKB_KINASES_1"/>
    <property type="match status" value="1"/>
</dbReference>
<dbReference type="PROSITE" id="PS00584">
    <property type="entry name" value="PFKB_KINASES_2"/>
    <property type="match status" value="1"/>
</dbReference>
<reference evidence="4 5" key="1">
    <citation type="submission" date="2021-01" db="EMBL/GenBank/DDBJ databases">
        <title>Genome public.</title>
        <authorList>
            <person name="Liu C."/>
            <person name="Sun Q."/>
        </authorList>
    </citation>
    <scope>NUCLEOTIDE SEQUENCE [LARGE SCALE GENOMIC DNA]</scope>
    <source>
        <strain evidence="4 5">YIM B02564</strain>
    </source>
</reference>
<comment type="caution">
    <text evidence="4">The sequence shown here is derived from an EMBL/GenBank/DDBJ whole genome shotgun (WGS) entry which is preliminary data.</text>
</comment>